<dbReference type="RefSeq" id="WP_126530468.1">
    <property type="nucleotide sequence ID" value="NZ_LR134493.1"/>
</dbReference>
<evidence type="ECO:0000313" key="2">
    <source>
        <dbReference type="Proteomes" id="UP000281904"/>
    </source>
</evidence>
<reference evidence="1 2" key="1">
    <citation type="submission" date="2018-12" db="EMBL/GenBank/DDBJ databases">
        <authorList>
            <consortium name="Pathogen Informatics"/>
        </authorList>
    </citation>
    <scope>NUCLEOTIDE SEQUENCE [LARGE SCALE GENOMIC DNA]</scope>
    <source>
        <strain evidence="1 2">NCTC10036</strain>
    </source>
</reference>
<dbReference type="EMBL" id="LR134493">
    <property type="protein sequence ID" value="VEI61600.1"/>
    <property type="molecule type" value="Genomic_DNA"/>
</dbReference>
<dbReference type="AlphaFoldDB" id="A0A448S1F8"/>
<accession>A0A448S1F8</accession>
<name>A0A448S1F8_SERRU</name>
<dbReference type="Proteomes" id="UP000281904">
    <property type="component" value="Chromosome"/>
</dbReference>
<protein>
    <submittedName>
        <fullName evidence="1">Uncharacterized protein</fullName>
    </submittedName>
</protein>
<proteinExistence type="predicted"/>
<evidence type="ECO:0000313" key="1">
    <source>
        <dbReference type="EMBL" id="VEI61600.1"/>
    </source>
</evidence>
<organism evidence="1 2">
    <name type="scientific">Serratia rubidaea</name>
    <name type="common">Serratia marinorubra</name>
    <dbReference type="NCBI Taxonomy" id="61652"/>
    <lineage>
        <taxon>Bacteria</taxon>
        <taxon>Pseudomonadati</taxon>
        <taxon>Pseudomonadota</taxon>
        <taxon>Gammaproteobacteria</taxon>
        <taxon>Enterobacterales</taxon>
        <taxon>Yersiniaceae</taxon>
        <taxon>Serratia</taxon>
    </lineage>
</organism>
<sequence length="78" mass="9396">MHVDWFKIITDVERSGMTQRVIANHLDVAPSTVFYWKQGNQPRYTEGEALIRLWELVTEREGHQVPYSQEPYSRYRKR</sequence>
<gene>
    <name evidence="1" type="ORF">NCTC10036_00585</name>
</gene>